<comment type="caution">
    <text evidence="2">The sequence shown here is derived from an EMBL/GenBank/DDBJ whole genome shotgun (WGS) entry which is preliminary data.</text>
</comment>
<keyword evidence="3" id="KW-1185">Reference proteome</keyword>
<dbReference type="OrthoDB" id="1700726at2759"/>
<evidence type="ECO:0000259" key="1">
    <source>
        <dbReference type="Pfam" id="PF00501"/>
    </source>
</evidence>
<proteinExistence type="predicted"/>
<dbReference type="Gene3D" id="3.40.50.12780">
    <property type="entry name" value="N-terminal domain of ligase-like"/>
    <property type="match status" value="1"/>
</dbReference>
<name>A0A9Q0KE26_9MAGN</name>
<organism evidence="2 3">
    <name type="scientific">Protea cynaroides</name>
    <dbReference type="NCBI Taxonomy" id="273540"/>
    <lineage>
        <taxon>Eukaryota</taxon>
        <taxon>Viridiplantae</taxon>
        <taxon>Streptophyta</taxon>
        <taxon>Embryophyta</taxon>
        <taxon>Tracheophyta</taxon>
        <taxon>Spermatophyta</taxon>
        <taxon>Magnoliopsida</taxon>
        <taxon>Proteales</taxon>
        <taxon>Proteaceae</taxon>
        <taxon>Protea</taxon>
    </lineage>
</organism>
<reference evidence="2" key="1">
    <citation type="journal article" date="2023" name="Plant J.">
        <title>The genome of the king protea, Protea cynaroides.</title>
        <authorList>
            <person name="Chang J."/>
            <person name="Duong T.A."/>
            <person name="Schoeman C."/>
            <person name="Ma X."/>
            <person name="Roodt D."/>
            <person name="Barker N."/>
            <person name="Li Z."/>
            <person name="Van de Peer Y."/>
            <person name="Mizrachi E."/>
        </authorList>
    </citation>
    <scope>NUCLEOTIDE SEQUENCE</scope>
    <source>
        <tissue evidence="2">Young leaves</tissue>
    </source>
</reference>
<dbReference type="PANTHER" id="PTHR43813">
    <property type="entry name" value="ACYL-ACTIVATING ENZYME 16, CHLOROPLASTIC-RELATED"/>
    <property type="match status" value="1"/>
</dbReference>
<protein>
    <recommendedName>
        <fullName evidence="1">AMP-dependent synthetase/ligase domain-containing protein</fullName>
    </recommendedName>
</protein>
<dbReference type="EMBL" id="JAMYWD010000006">
    <property type="protein sequence ID" value="KAJ4968883.1"/>
    <property type="molecule type" value="Genomic_DNA"/>
</dbReference>
<evidence type="ECO:0000313" key="2">
    <source>
        <dbReference type="EMBL" id="KAJ4968883.1"/>
    </source>
</evidence>
<dbReference type="Pfam" id="PF23562">
    <property type="entry name" value="AMP-binding_C_3"/>
    <property type="match status" value="1"/>
</dbReference>
<accession>A0A9Q0KE26</accession>
<dbReference type="PROSITE" id="PS00455">
    <property type="entry name" value="AMP_BINDING"/>
    <property type="match status" value="1"/>
</dbReference>
<dbReference type="InterPro" id="IPR000873">
    <property type="entry name" value="AMP-dep_synth/lig_dom"/>
</dbReference>
<dbReference type="InterPro" id="IPR052987">
    <property type="entry name" value="Chloroplast_AMP-bd_Enzymes"/>
</dbReference>
<dbReference type="GO" id="GO:0030497">
    <property type="term" value="P:fatty acid elongation"/>
    <property type="evidence" value="ECO:0007669"/>
    <property type="project" value="TreeGrafter"/>
</dbReference>
<dbReference type="InterPro" id="IPR042099">
    <property type="entry name" value="ANL_N_sf"/>
</dbReference>
<dbReference type="InterPro" id="IPR045851">
    <property type="entry name" value="AMP-bd_C_sf"/>
</dbReference>
<feature type="domain" description="AMP-dependent synthetase/ligase" evidence="1">
    <location>
        <begin position="100"/>
        <end position="557"/>
    </location>
</feature>
<dbReference type="Gene3D" id="2.30.38.10">
    <property type="entry name" value="Luciferase, Domain 3"/>
    <property type="match status" value="1"/>
</dbReference>
<dbReference type="GO" id="GO:0008922">
    <property type="term" value="F:long-chain fatty acid [acyl-carrier-protein] ligase activity"/>
    <property type="evidence" value="ECO:0007669"/>
    <property type="project" value="TreeGrafter"/>
</dbReference>
<sequence length="736" mass="82545">MTSMSLHPNLVSSSFDHGPGPVCGFLLARHCLDTVKFSYRRGSRGRWLHLARRPTVNCELMTCSEELQVRRCSPLLESLLLPSDNVSTSGEWNAVPDIWKTSAERYGDRIALVDLYHDPPSKFTYKQLKQQIVEFSEGLRAIGLKPDEKLSLFADNSCRWLVADQGIMATGAINVVRGTKSSTEELLQIYSHSESVALVVDSPAFFNKIAETFISRAAIKFIILLWGEKSEITSKVTEGMTVFSFKEIIDLGRESYQKLINHYKEEGRKCIYKSINSDDVATIVYTSGTSGNPKGVMLTHQNLLHQMRNFWDRVPAVPGNRFVSVLPPWHVYERAVEYFIFTRGVEQIYTTVPNMKEDLQRFQPHYIISVPLIYETLYRGIQKQIFTSSTARKLVALTFIKISLVYMEFKRIYEGKCLPRNQNQPPFLVSMFDWLLARIIAAVLWPMHATGLKLVYSKIHSAIGISKAGISGGGSLPLYVDRFFEAIGMQLQNGYGLTEASPVVAVRQPTCNVLGSVGHPLQHTEVKIVDSETDEVLPAGSKGIVKVRGPQVMKGYFKNPSATQQALDKDGWLKTGDIGWISPNHSRGRSRHCGGVIILEGRAKDTIVLTTGENVEPSELEEAALQSNLIQQIVVVGQDQRRLGAIIVPNKDELLLKAKKLSSLDADSSELSKEKVNSFLREELKTWTSECSFQIGPILIVDEPFTIDSGLMTTTMKIRRDKVVVKYSDQIAELYK</sequence>
<evidence type="ECO:0000313" key="3">
    <source>
        <dbReference type="Proteomes" id="UP001141806"/>
    </source>
</evidence>
<dbReference type="Gene3D" id="3.40.50.980">
    <property type="match status" value="1"/>
</dbReference>
<dbReference type="Proteomes" id="UP001141806">
    <property type="component" value="Unassembled WGS sequence"/>
</dbReference>
<dbReference type="GO" id="GO:0009507">
    <property type="term" value="C:chloroplast"/>
    <property type="evidence" value="ECO:0007669"/>
    <property type="project" value="TreeGrafter"/>
</dbReference>
<dbReference type="PANTHER" id="PTHR43813:SF1">
    <property type="entry name" value="ACYL-ACTIVATING ENZYME 16, CHLOROPLASTIC-RELATED"/>
    <property type="match status" value="1"/>
</dbReference>
<gene>
    <name evidence="2" type="ORF">NE237_015584</name>
</gene>
<dbReference type="Pfam" id="PF00501">
    <property type="entry name" value="AMP-binding"/>
    <property type="match status" value="1"/>
</dbReference>
<dbReference type="InterPro" id="IPR020845">
    <property type="entry name" value="AMP-binding_CS"/>
</dbReference>
<dbReference type="SUPFAM" id="SSF56801">
    <property type="entry name" value="Acetyl-CoA synthetase-like"/>
    <property type="match status" value="1"/>
</dbReference>
<dbReference type="Gene3D" id="3.30.300.30">
    <property type="match status" value="1"/>
</dbReference>
<dbReference type="AlphaFoldDB" id="A0A9Q0KE26"/>